<evidence type="ECO:0000313" key="5">
    <source>
        <dbReference type="EMBL" id="KRO16354.1"/>
    </source>
</evidence>
<proteinExistence type="predicted"/>
<dbReference type="AlphaFoldDB" id="A0A0R2MVF8"/>
<dbReference type="Gene3D" id="1.10.10.10">
    <property type="entry name" value="Winged helix-like DNA-binding domain superfamily/Winged helix DNA-binding domain"/>
    <property type="match status" value="1"/>
</dbReference>
<sequence>MSVVAMYREKRFEEIKRLLQERKELSIEDIMQAVNISRDTARRDIVALVDQGVGRRTRGGIVAPTFGHTVPSYSERLNLFSEQKTQMAHLALNLIKPGGVYFIDDSTALLKLSQSIATECTIYTHSLDNAIAMSVQSDITLRLVGGKLNHHGRFFFEPAALNTLSKIAFDAAFMGATAIRSDGVYFPYAEDAQVKQAVASSARQVVVVSETQKFKIAATYQGMSLNQIDTFITDRNLTATERAWFPKSTRIIYPH</sequence>
<comment type="caution">
    <text evidence="5">The sequence shown here is derived from an EMBL/GenBank/DDBJ whole genome shotgun (WGS) entry which is preliminary data.</text>
</comment>
<evidence type="ECO:0000259" key="4">
    <source>
        <dbReference type="PROSITE" id="PS51000"/>
    </source>
</evidence>
<dbReference type="SMART" id="SM01134">
    <property type="entry name" value="DeoRC"/>
    <property type="match status" value="1"/>
</dbReference>
<dbReference type="InterPro" id="IPR036388">
    <property type="entry name" value="WH-like_DNA-bd_sf"/>
</dbReference>
<feature type="domain" description="HTH deoR-type" evidence="4">
    <location>
        <begin position="8"/>
        <end position="63"/>
    </location>
</feature>
<keyword evidence="2" id="KW-0238">DNA-binding</keyword>
<dbReference type="GO" id="GO:0003700">
    <property type="term" value="F:DNA-binding transcription factor activity"/>
    <property type="evidence" value="ECO:0007669"/>
    <property type="project" value="InterPro"/>
</dbReference>
<dbReference type="EMBL" id="JQCE01000038">
    <property type="protein sequence ID" value="KRO16354.1"/>
    <property type="molecule type" value="Genomic_DNA"/>
</dbReference>
<dbReference type="Pfam" id="PF00455">
    <property type="entry name" value="DeoRC"/>
    <property type="match status" value="1"/>
</dbReference>
<keyword evidence="6" id="KW-1185">Reference proteome</keyword>
<evidence type="ECO:0000256" key="3">
    <source>
        <dbReference type="ARBA" id="ARBA00023163"/>
    </source>
</evidence>
<dbReference type="InterPro" id="IPR036390">
    <property type="entry name" value="WH_DNA-bd_sf"/>
</dbReference>
<name>A0A0R2MVF8_9LACO</name>
<dbReference type="SUPFAM" id="SSF100950">
    <property type="entry name" value="NagB/RpiA/CoA transferase-like"/>
    <property type="match status" value="1"/>
</dbReference>
<dbReference type="InterPro" id="IPR018356">
    <property type="entry name" value="Tscrpt_reg_HTH_DeoR_CS"/>
</dbReference>
<dbReference type="PANTHER" id="PTHR30363:SF51">
    <property type="entry name" value="HTH-TYPE TRANSCRIPTIONAL REPRESSOR GLCR"/>
    <property type="match status" value="1"/>
</dbReference>
<dbReference type="PROSITE" id="PS00894">
    <property type="entry name" value="HTH_DEOR_1"/>
    <property type="match status" value="1"/>
</dbReference>
<dbReference type="PANTHER" id="PTHR30363">
    <property type="entry name" value="HTH-TYPE TRANSCRIPTIONAL REGULATOR SRLR-RELATED"/>
    <property type="match status" value="1"/>
</dbReference>
<dbReference type="InterPro" id="IPR037171">
    <property type="entry name" value="NagB/RpiA_transferase-like"/>
</dbReference>
<evidence type="ECO:0000256" key="1">
    <source>
        <dbReference type="ARBA" id="ARBA00023015"/>
    </source>
</evidence>
<dbReference type="InterPro" id="IPR001034">
    <property type="entry name" value="DeoR_HTH"/>
</dbReference>
<dbReference type="SUPFAM" id="SSF46785">
    <property type="entry name" value="Winged helix' DNA-binding domain"/>
    <property type="match status" value="1"/>
</dbReference>
<evidence type="ECO:0000313" key="6">
    <source>
        <dbReference type="Proteomes" id="UP000050969"/>
    </source>
</evidence>
<dbReference type="SMART" id="SM00420">
    <property type="entry name" value="HTH_DEOR"/>
    <property type="match status" value="1"/>
</dbReference>
<dbReference type="STRING" id="1293598.IV56_GL001135"/>
<reference evidence="5 6" key="1">
    <citation type="journal article" date="2015" name="Genome Announc.">
        <title>Expanding the biotechnology potential of lactobacilli through comparative genomics of 213 strains and associated genera.</title>
        <authorList>
            <person name="Sun Z."/>
            <person name="Harris H.M."/>
            <person name="McCann A."/>
            <person name="Guo C."/>
            <person name="Argimon S."/>
            <person name="Zhang W."/>
            <person name="Yang X."/>
            <person name="Jeffery I.B."/>
            <person name="Cooney J.C."/>
            <person name="Kagawa T.F."/>
            <person name="Liu W."/>
            <person name="Song Y."/>
            <person name="Salvetti E."/>
            <person name="Wrobel A."/>
            <person name="Rasinkangas P."/>
            <person name="Parkhill J."/>
            <person name="Rea M.C."/>
            <person name="O'Sullivan O."/>
            <person name="Ritari J."/>
            <person name="Douillard F.P."/>
            <person name="Paul Ross R."/>
            <person name="Yang R."/>
            <person name="Briner A.E."/>
            <person name="Felis G.E."/>
            <person name="de Vos W.M."/>
            <person name="Barrangou R."/>
            <person name="Klaenhammer T.R."/>
            <person name="Caufield P.W."/>
            <person name="Cui Y."/>
            <person name="Zhang H."/>
            <person name="O'Toole P.W."/>
        </authorList>
    </citation>
    <scope>NUCLEOTIDE SEQUENCE [LARGE SCALE GENOMIC DNA]</scope>
    <source>
        <strain evidence="5 6">DSM 24301</strain>
    </source>
</reference>
<dbReference type="InterPro" id="IPR014036">
    <property type="entry name" value="DeoR-like_C"/>
</dbReference>
<keyword evidence="1" id="KW-0805">Transcription regulation</keyword>
<protein>
    <submittedName>
        <fullName evidence="5">Transcriptional regulator, deor family</fullName>
    </submittedName>
</protein>
<dbReference type="GO" id="GO:0003677">
    <property type="term" value="F:DNA binding"/>
    <property type="evidence" value="ECO:0007669"/>
    <property type="project" value="UniProtKB-KW"/>
</dbReference>
<dbReference type="PATRIC" id="fig|1293598.4.peg.1198"/>
<dbReference type="InterPro" id="IPR050313">
    <property type="entry name" value="Carb_Metab_HTH_regulators"/>
</dbReference>
<keyword evidence="3" id="KW-0804">Transcription</keyword>
<evidence type="ECO:0000256" key="2">
    <source>
        <dbReference type="ARBA" id="ARBA00023125"/>
    </source>
</evidence>
<organism evidence="5 6">
    <name type="scientific">Lacticaseibacillus saniviri JCM 17471 = DSM 24301</name>
    <dbReference type="NCBI Taxonomy" id="1293598"/>
    <lineage>
        <taxon>Bacteria</taxon>
        <taxon>Bacillati</taxon>
        <taxon>Bacillota</taxon>
        <taxon>Bacilli</taxon>
        <taxon>Lactobacillales</taxon>
        <taxon>Lactobacillaceae</taxon>
        <taxon>Lacticaseibacillus</taxon>
    </lineage>
</organism>
<accession>A0A0R2MVF8</accession>
<gene>
    <name evidence="5" type="ORF">IV56_GL001135</name>
</gene>
<dbReference type="Pfam" id="PF08220">
    <property type="entry name" value="HTH_DeoR"/>
    <property type="match status" value="1"/>
</dbReference>
<dbReference type="PROSITE" id="PS51000">
    <property type="entry name" value="HTH_DEOR_2"/>
    <property type="match status" value="1"/>
</dbReference>
<dbReference type="Proteomes" id="UP000050969">
    <property type="component" value="Unassembled WGS sequence"/>
</dbReference>